<evidence type="ECO:0000313" key="2">
    <source>
        <dbReference type="Proteomes" id="UP001159363"/>
    </source>
</evidence>
<sequence length="90" mass="10550">MNELQFETLLNLLKPHHLNRSHRKPLTPEQKLCMTLKYLAQGGSRQSLAWQVRVDKSTVSKVIDEDCISVWNILDVKYTEKSAYNGWQDY</sequence>
<proteinExistence type="predicted"/>
<protein>
    <recommendedName>
        <fullName evidence="3">Transposase</fullName>
    </recommendedName>
</protein>
<keyword evidence="2" id="KW-1185">Reference proteome</keyword>
<dbReference type="EMBL" id="JARBHB010000013">
    <property type="protein sequence ID" value="KAJ8870731.1"/>
    <property type="molecule type" value="Genomic_DNA"/>
</dbReference>
<accession>A0ABQ9GG18</accession>
<dbReference type="Proteomes" id="UP001159363">
    <property type="component" value="Chromosome 12"/>
</dbReference>
<name>A0ABQ9GG18_9NEOP</name>
<reference evidence="1 2" key="1">
    <citation type="submission" date="2023-02" db="EMBL/GenBank/DDBJ databases">
        <title>LHISI_Scaffold_Assembly.</title>
        <authorList>
            <person name="Stuart O.P."/>
            <person name="Cleave R."/>
            <person name="Magrath M.J.L."/>
            <person name="Mikheyev A.S."/>
        </authorList>
    </citation>
    <scope>NUCLEOTIDE SEQUENCE [LARGE SCALE GENOMIC DNA]</scope>
    <source>
        <strain evidence="1">Daus_M_001</strain>
        <tissue evidence="1">Leg muscle</tissue>
    </source>
</reference>
<evidence type="ECO:0008006" key="3">
    <source>
        <dbReference type="Google" id="ProtNLM"/>
    </source>
</evidence>
<comment type="caution">
    <text evidence="1">The sequence shown here is derived from an EMBL/GenBank/DDBJ whole genome shotgun (WGS) entry which is preliminary data.</text>
</comment>
<evidence type="ECO:0000313" key="1">
    <source>
        <dbReference type="EMBL" id="KAJ8870731.1"/>
    </source>
</evidence>
<organism evidence="1 2">
    <name type="scientific">Dryococelus australis</name>
    <dbReference type="NCBI Taxonomy" id="614101"/>
    <lineage>
        <taxon>Eukaryota</taxon>
        <taxon>Metazoa</taxon>
        <taxon>Ecdysozoa</taxon>
        <taxon>Arthropoda</taxon>
        <taxon>Hexapoda</taxon>
        <taxon>Insecta</taxon>
        <taxon>Pterygota</taxon>
        <taxon>Neoptera</taxon>
        <taxon>Polyneoptera</taxon>
        <taxon>Phasmatodea</taxon>
        <taxon>Verophasmatodea</taxon>
        <taxon>Anareolatae</taxon>
        <taxon>Phasmatidae</taxon>
        <taxon>Eurycanthinae</taxon>
        <taxon>Dryococelus</taxon>
    </lineage>
</organism>
<gene>
    <name evidence="1" type="ORF">PR048_029756</name>
</gene>